<dbReference type="EMBL" id="VEPZ02000843">
    <property type="protein sequence ID" value="KAE8716556.1"/>
    <property type="molecule type" value="Genomic_DNA"/>
</dbReference>
<dbReference type="AlphaFoldDB" id="A0A6A3BHR1"/>
<evidence type="ECO:0008006" key="6">
    <source>
        <dbReference type="Google" id="ProtNLM"/>
    </source>
</evidence>
<sequence length="106" mass="11979">MANQRKATHLDLVAKVQRIPSSDNYFVDLPESSKNHLTYGILLNCYRKELMTENAESLMEKMKEPNIPFGSMSYNSLMTLYMKIGQPERTGDINMAVDCVANAIST</sequence>
<dbReference type="GO" id="GO:0003729">
    <property type="term" value="F:mRNA binding"/>
    <property type="evidence" value="ECO:0007669"/>
    <property type="project" value="UniProtKB-ARBA"/>
</dbReference>
<proteinExistence type="inferred from homology"/>
<evidence type="ECO:0000313" key="4">
    <source>
        <dbReference type="EMBL" id="KAE8716556.1"/>
    </source>
</evidence>
<dbReference type="Proteomes" id="UP000436088">
    <property type="component" value="Unassembled WGS sequence"/>
</dbReference>
<dbReference type="NCBIfam" id="TIGR00756">
    <property type="entry name" value="PPR"/>
    <property type="match status" value="1"/>
</dbReference>
<dbReference type="Gene3D" id="1.25.40.10">
    <property type="entry name" value="Tetratricopeptide repeat domain"/>
    <property type="match status" value="1"/>
</dbReference>
<evidence type="ECO:0000256" key="1">
    <source>
        <dbReference type="ARBA" id="ARBA00007626"/>
    </source>
</evidence>
<keyword evidence="5" id="KW-1185">Reference proteome</keyword>
<evidence type="ECO:0000256" key="2">
    <source>
        <dbReference type="ARBA" id="ARBA00022737"/>
    </source>
</evidence>
<accession>A0A6A3BHR1</accession>
<evidence type="ECO:0000256" key="3">
    <source>
        <dbReference type="PROSITE-ProRule" id="PRU00708"/>
    </source>
</evidence>
<organism evidence="4 5">
    <name type="scientific">Hibiscus syriacus</name>
    <name type="common">Rose of Sharon</name>
    <dbReference type="NCBI Taxonomy" id="106335"/>
    <lineage>
        <taxon>Eukaryota</taxon>
        <taxon>Viridiplantae</taxon>
        <taxon>Streptophyta</taxon>
        <taxon>Embryophyta</taxon>
        <taxon>Tracheophyta</taxon>
        <taxon>Spermatophyta</taxon>
        <taxon>Magnoliopsida</taxon>
        <taxon>eudicotyledons</taxon>
        <taxon>Gunneridae</taxon>
        <taxon>Pentapetalae</taxon>
        <taxon>rosids</taxon>
        <taxon>malvids</taxon>
        <taxon>Malvales</taxon>
        <taxon>Malvaceae</taxon>
        <taxon>Malvoideae</taxon>
        <taxon>Hibiscus</taxon>
    </lineage>
</organism>
<comment type="similarity">
    <text evidence="1">Belongs to the PPR family. P subfamily.</text>
</comment>
<dbReference type="PROSITE" id="PS51375">
    <property type="entry name" value="PPR"/>
    <property type="match status" value="1"/>
</dbReference>
<dbReference type="InterPro" id="IPR011990">
    <property type="entry name" value="TPR-like_helical_dom_sf"/>
</dbReference>
<dbReference type="Pfam" id="PF01535">
    <property type="entry name" value="PPR"/>
    <property type="match status" value="2"/>
</dbReference>
<dbReference type="InterPro" id="IPR002885">
    <property type="entry name" value="PPR_rpt"/>
</dbReference>
<feature type="repeat" description="PPR" evidence="3">
    <location>
        <begin position="35"/>
        <end position="69"/>
    </location>
</feature>
<keyword evidence="2" id="KW-0677">Repeat</keyword>
<evidence type="ECO:0000313" key="5">
    <source>
        <dbReference type="Proteomes" id="UP000436088"/>
    </source>
</evidence>
<protein>
    <recommendedName>
        <fullName evidence="6">Pentatricopeptide repeat-containing protein</fullName>
    </recommendedName>
</protein>
<gene>
    <name evidence="4" type="ORF">F3Y22_tig00110114pilonHSYRG00291</name>
</gene>
<dbReference type="PANTHER" id="PTHR45717:SF14">
    <property type="entry name" value="LARGE RIBOSOMAL SUBUNIT PROTEIN ML101 (RPPR4)"/>
    <property type="match status" value="1"/>
</dbReference>
<dbReference type="PANTHER" id="PTHR45717">
    <property type="entry name" value="OS12G0527900 PROTEIN"/>
    <property type="match status" value="1"/>
</dbReference>
<name>A0A6A3BHR1_HIBSY</name>
<reference evidence="4" key="1">
    <citation type="submission" date="2019-09" db="EMBL/GenBank/DDBJ databases">
        <title>Draft genome information of white flower Hibiscus syriacus.</title>
        <authorList>
            <person name="Kim Y.-M."/>
        </authorList>
    </citation>
    <scope>NUCLEOTIDE SEQUENCE [LARGE SCALE GENOMIC DNA]</scope>
    <source>
        <strain evidence="4">YM2019G1</strain>
    </source>
</reference>
<dbReference type="GO" id="GO:0005739">
    <property type="term" value="C:mitochondrion"/>
    <property type="evidence" value="ECO:0007669"/>
    <property type="project" value="TreeGrafter"/>
</dbReference>
<comment type="caution">
    <text evidence="4">The sequence shown here is derived from an EMBL/GenBank/DDBJ whole genome shotgun (WGS) entry which is preliminary data.</text>
</comment>